<feature type="signal peptide" evidence="1">
    <location>
        <begin position="1"/>
        <end position="32"/>
    </location>
</feature>
<reference evidence="2 3" key="1">
    <citation type="submission" date="2018-03" db="EMBL/GenBank/DDBJ databases">
        <title>Genomic Encyclopedia of Archaeal and Bacterial Type Strains, Phase II (KMG-II): from individual species to whole genera.</title>
        <authorList>
            <person name="Goeker M."/>
        </authorList>
    </citation>
    <scope>NUCLEOTIDE SEQUENCE [LARGE SCALE GENOMIC DNA]</scope>
    <source>
        <strain evidence="2 3">DSM 100673</strain>
    </source>
</reference>
<dbReference type="RefSeq" id="WP_106608464.1">
    <property type="nucleotide sequence ID" value="NZ_PYGJ01000005.1"/>
</dbReference>
<accession>A0A2P8FDR7</accession>
<dbReference type="EMBL" id="PYGJ01000005">
    <property type="protein sequence ID" value="PSL19818.1"/>
    <property type="molecule type" value="Genomic_DNA"/>
</dbReference>
<keyword evidence="1" id="KW-0732">Signal</keyword>
<evidence type="ECO:0000313" key="2">
    <source>
        <dbReference type="EMBL" id="PSL19818.1"/>
    </source>
</evidence>
<gene>
    <name evidence="2" type="ORF">CLV88_105243</name>
</gene>
<dbReference type="OrthoDB" id="283474at2"/>
<protein>
    <submittedName>
        <fullName evidence="2">Uncharacterized protein DUF3124</fullName>
    </submittedName>
</protein>
<dbReference type="AlphaFoldDB" id="A0A2P8FDR7"/>
<organism evidence="2 3">
    <name type="scientific">Shimia abyssi</name>
    <dbReference type="NCBI Taxonomy" id="1662395"/>
    <lineage>
        <taxon>Bacteria</taxon>
        <taxon>Pseudomonadati</taxon>
        <taxon>Pseudomonadota</taxon>
        <taxon>Alphaproteobacteria</taxon>
        <taxon>Rhodobacterales</taxon>
        <taxon>Roseobacteraceae</taxon>
    </lineage>
</organism>
<feature type="chain" id="PRO_5015186489" evidence="1">
    <location>
        <begin position="33"/>
        <end position="167"/>
    </location>
</feature>
<evidence type="ECO:0000256" key="1">
    <source>
        <dbReference type="SAM" id="SignalP"/>
    </source>
</evidence>
<comment type="caution">
    <text evidence="2">The sequence shown here is derived from an EMBL/GenBank/DDBJ whole genome shotgun (WGS) entry which is preliminary data.</text>
</comment>
<evidence type="ECO:0000313" key="3">
    <source>
        <dbReference type="Proteomes" id="UP000240418"/>
    </source>
</evidence>
<sequence length="167" mass="18339">MKNRAQLRRLSAKNLTAMLSIVLFCSAKWALAQEVEPFERLNAQTLFVPGYSEVLTHEGASEPLASTLYVHNVDPEQSISVLEIEYLDTEGALVKRHLEEPAVLSPFQSTRVLVPIGSTQNTHGGNFVVKWEAENAVLQPIVEALIVGGKGTQGISFISKARVLSQR</sequence>
<dbReference type="Pfam" id="PF11322">
    <property type="entry name" value="DUF3124"/>
    <property type="match status" value="1"/>
</dbReference>
<dbReference type="Proteomes" id="UP000240418">
    <property type="component" value="Unassembled WGS sequence"/>
</dbReference>
<name>A0A2P8FDR7_9RHOB</name>
<keyword evidence="3" id="KW-1185">Reference proteome</keyword>
<dbReference type="InterPro" id="IPR021471">
    <property type="entry name" value="DUF3124"/>
</dbReference>
<proteinExistence type="predicted"/>